<evidence type="ECO:0000313" key="3">
    <source>
        <dbReference type="EMBL" id="MCW1915964.1"/>
    </source>
</evidence>
<keyword evidence="2" id="KW-1133">Transmembrane helix</keyword>
<feature type="region of interest" description="Disordered" evidence="1">
    <location>
        <begin position="41"/>
        <end position="64"/>
    </location>
</feature>
<keyword evidence="4" id="KW-1185">Reference proteome</keyword>
<dbReference type="Proteomes" id="UP001165653">
    <property type="component" value="Unassembled WGS sequence"/>
</dbReference>
<organism evidence="3 4">
    <name type="scientific">Luteolibacter rhizosphaerae</name>
    <dbReference type="NCBI Taxonomy" id="2989719"/>
    <lineage>
        <taxon>Bacteria</taxon>
        <taxon>Pseudomonadati</taxon>
        <taxon>Verrucomicrobiota</taxon>
        <taxon>Verrucomicrobiia</taxon>
        <taxon>Verrucomicrobiales</taxon>
        <taxon>Verrucomicrobiaceae</taxon>
        <taxon>Luteolibacter</taxon>
    </lineage>
</organism>
<feature type="compositionally biased region" description="Polar residues" evidence="1">
    <location>
        <begin position="54"/>
        <end position="64"/>
    </location>
</feature>
<keyword evidence="2" id="KW-0472">Membrane</keyword>
<evidence type="ECO:0000313" key="4">
    <source>
        <dbReference type="Proteomes" id="UP001165653"/>
    </source>
</evidence>
<evidence type="ECO:0000256" key="1">
    <source>
        <dbReference type="SAM" id="MobiDB-lite"/>
    </source>
</evidence>
<sequence>MASPKYLRKERSARTAAIIFMILAFLIAIIVIGLLRKQPPREKSLERGGAEGVSESTSPAARDD</sequence>
<dbReference type="EMBL" id="JAPDDR010000011">
    <property type="protein sequence ID" value="MCW1915964.1"/>
    <property type="molecule type" value="Genomic_DNA"/>
</dbReference>
<reference evidence="3" key="1">
    <citation type="submission" date="2022-10" db="EMBL/GenBank/DDBJ databases">
        <title>Luteolibacter sp. GHJ8, whole genome shotgun sequencing project.</title>
        <authorList>
            <person name="Zhao G."/>
            <person name="Shen L."/>
        </authorList>
    </citation>
    <scope>NUCLEOTIDE SEQUENCE</scope>
    <source>
        <strain evidence="3">GHJ8</strain>
    </source>
</reference>
<evidence type="ECO:0000256" key="2">
    <source>
        <dbReference type="SAM" id="Phobius"/>
    </source>
</evidence>
<name>A0ABT3G7Z1_9BACT</name>
<keyword evidence="2" id="KW-0812">Transmembrane</keyword>
<protein>
    <submittedName>
        <fullName evidence="3">Uncharacterized protein</fullName>
    </submittedName>
</protein>
<gene>
    <name evidence="3" type="ORF">OJ996_20420</name>
</gene>
<dbReference type="RefSeq" id="WP_264515528.1">
    <property type="nucleotide sequence ID" value="NZ_JAPDDR010000011.1"/>
</dbReference>
<proteinExistence type="predicted"/>
<feature type="transmembrane region" description="Helical" evidence="2">
    <location>
        <begin position="15"/>
        <end position="35"/>
    </location>
</feature>
<comment type="caution">
    <text evidence="3">The sequence shown here is derived from an EMBL/GenBank/DDBJ whole genome shotgun (WGS) entry which is preliminary data.</text>
</comment>
<accession>A0ABT3G7Z1</accession>